<dbReference type="PANTHER" id="PTHR10676:SF359">
    <property type="entry name" value="DYNEIN HEAVY CHAIN DOMAIN-CONTAINING PROTEIN 1"/>
    <property type="match status" value="1"/>
</dbReference>
<dbReference type="Gene3D" id="1.20.58.1120">
    <property type="match status" value="1"/>
</dbReference>
<dbReference type="GO" id="GO:0030317">
    <property type="term" value="P:flagellated sperm motility"/>
    <property type="evidence" value="ECO:0007669"/>
    <property type="project" value="TreeGrafter"/>
</dbReference>
<dbReference type="Pfam" id="PF12775">
    <property type="entry name" value="AAA_7"/>
    <property type="match status" value="1"/>
</dbReference>
<accession>A0A8T1RUN5</accession>
<gene>
    <name evidence="5" type="ORF">G0U57_014843</name>
</gene>
<name>A0A8T1RUN5_CHESE</name>
<feature type="compositionally biased region" description="Low complexity" evidence="3">
    <location>
        <begin position="1504"/>
        <end position="1528"/>
    </location>
</feature>
<feature type="compositionally biased region" description="Basic and acidic residues" evidence="3">
    <location>
        <begin position="1451"/>
        <end position="1463"/>
    </location>
</feature>
<dbReference type="PANTHER" id="PTHR10676">
    <property type="entry name" value="DYNEIN HEAVY CHAIN FAMILY PROTEIN"/>
    <property type="match status" value="1"/>
</dbReference>
<dbReference type="SUPFAM" id="SSF52540">
    <property type="entry name" value="P-loop containing nucleoside triphosphate hydrolases"/>
    <property type="match status" value="3"/>
</dbReference>
<dbReference type="InterPro" id="IPR013602">
    <property type="entry name" value="Dynein_heavy_linker"/>
</dbReference>
<dbReference type="GO" id="GO:0036126">
    <property type="term" value="C:sperm flagellum"/>
    <property type="evidence" value="ECO:0007669"/>
    <property type="project" value="TreeGrafter"/>
</dbReference>
<dbReference type="Proteomes" id="UP000765507">
    <property type="component" value="Unassembled WGS sequence"/>
</dbReference>
<evidence type="ECO:0000259" key="4">
    <source>
        <dbReference type="SMART" id="SM00382"/>
    </source>
</evidence>
<feature type="region of interest" description="Disordered" evidence="3">
    <location>
        <begin position="1449"/>
        <end position="1589"/>
    </location>
</feature>
<dbReference type="InterPro" id="IPR003593">
    <property type="entry name" value="AAA+_ATPase"/>
</dbReference>
<dbReference type="Pfam" id="PF12774">
    <property type="entry name" value="AAA_6"/>
    <property type="match status" value="1"/>
</dbReference>
<evidence type="ECO:0000256" key="2">
    <source>
        <dbReference type="ARBA" id="ARBA00023054"/>
    </source>
</evidence>
<dbReference type="OrthoDB" id="5986589at2759"/>
<dbReference type="InterPro" id="IPR035699">
    <property type="entry name" value="AAA_6"/>
</dbReference>
<dbReference type="Gene3D" id="1.10.472.130">
    <property type="match status" value="1"/>
</dbReference>
<dbReference type="GO" id="GO:0045505">
    <property type="term" value="F:dynein intermediate chain binding"/>
    <property type="evidence" value="ECO:0007669"/>
    <property type="project" value="InterPro"/>
</dbReference>
<dbReference type="Pfam" id="PF08393">
    <property type="entry name" value="DHC_N2"/>
    <property type="match status" value="1"/>
</dbReference>
<organism evidence="5 6">
    <name type="scientific">Chelydra serpentina</name>
    <name type="common">Snapping turtle</name>
    <name type="synonym">Testudo serpentina</name>
    <dbReference type="NCBI Taxonomy" id="8475"/>
    <lineage>
        <taxon>Eukaryota</taxon>
        <taxon>Metazoa</taxon>
        <taxon>Chordata</taxon>
        <taxon>Craniata</taxon>
        <taxon>Vertebrata</taxon>
        <taxon>Euteleostomi</taxon>
        <taxon>Archelosauria</taxon>
        <taxon>Testudinata</taxon>
        <taxon>Testudines</taxon>
        <taxon>Cryptodira</taxon>
        <taxon>Durocryptodira</taxon>
        <taxon>Americhelydia</taxon>
        <taxon>Chelydroidea</taxon>
        <taxon>Chelydridae</taxon>
        <taxon>Chelydra</taxon>
    </lineage>
</organism>
<dbReference type="Gene3D" id="3.20.180.20">
    <property type="entry name" value="Dynein heavy chain, N-terminal domain 2"/>
    <property type="match status" value="1"/>
</dbReference>
<dbReference type="InterPro" id="IPR024317">
    <property type="entry name" value="Dynein_heavy_chain_D4_dom"/>
</dbReference>
<proteinExistence type="inferred from homology"/>
<keyword evidence="2" id="KW-0175">Coiled coil</keyword>
<dbReference type="InterPro" id="IPR027417">
    <property type="entry name" value="P-loop_NTPase"/>
</dbReference>
<feature type="compositionally biased region" description="Polar residues" evidence="3">
    <location>
        <begin position="1537"/>
        <end position="1547"/>
    </location>
</feature>
<protein>
    <submittedName>
        <fullName evidence="5">Dynein heavy chain domain 1</fullName>
    </submittedName>
</protein>
<dbReference type="Gene3D" id="1.20.920.20">
    <property type="match status" value="1"/>
</dbReference>
<evidence type="ECO:0000313" key="5">
    <source>
        <dbReference type="EMBL" id="KAG6920692.1"/>
    </source>
</evidence>
<evidence type="ECO:0000313" key="6">
    <source>
        <dbReference type="Proteomes" id="UP000765507"/>
    </source>
</evidence>
<dbReference type="InterPro" id="IPR041466">
    <property type="entry name" value="Dynein_AAA5_ext"/>
</dbReference>
<dbReference type="Gene3D" id="3.40.50.300">
    <property type="entry name" value="P-loop containing nucleotide triphosphate hydrolases"/>
    <property type="match status" value="4"/>
</dbReference>
<dbReference type="Pfam" id="PF12780">
    <property type="entry name" value="AAA_8"/>
    <property type="match status" value="1"/>
</dbReference>
<dbReference type="InterPro" id="IPR042228">
    <property type="entry name" value="Dynein_linker_3"/>
</dbReference>
<comment type="similarity">
    <text evidence="1">Belongs to the dynein heavy chain family.</text>
</comment>
<dbReference type="SMART" id="SM00382">
    <property type="entry name" value="AAA"/>
    <property type="match status" value="3"/>
</dbReference>
<dbReference type="GO" id="GO:0036156">
    <property type="term" value="C:inner dynein arm"/>
    <property type="evidence" value="ECO:0007669"/>
    <property type="project" value="TreeGrafter"/>
</dbReference>
<feature type="domain" description="AAA+ ATPase" evidence="4">
    <location>
        <begin position="398"/>
        <end position="577"/>
    </location>
</feature>
<dbReference type="Pfam" id="PF17852">
    <property type="entry name" value="Dynein_AAA_lid"/>
    <property type="match status" value="1"/>
</dbReference>
<feature type="domain" description="AAA+ ATPase" evidence="4">
    <location>
        <begin position="1128"/>
        <end position="1286"/>
    </location>
</feature>
<dbReference type="InterPro" id="IPR026983">
    <property type="entry name" value="DHC"/>
</dbReference>
<sequence length="1963" mass="215752">MDISLPSGELDCLFQTLDSRFRELMQVTSKHPLVLSSVMPMATSNRESRFMGVPLQTMLSEGVEDLQLLIHALEYVLEATRMGFPRLFFLSNTEVVAMVASPAEPMEVTTWARRCFPTVHQLAFREPSTTRDHDTYAVLLPMAEATGLVGACGEKVPLCSPLPLNQKVTKWLCALEQRMKEALFHLLQACMAQRLALRPQLDVAFEQRPGPTELPLHLLVEHWGQLARGFPAQCVLLAEEALWFADVQERLFGTVRRPGLKLKHRLKLEALAHYVRNYRSSHAGQPGSSQLSTLLGALLTVTVRQRDVLACLLEHKVDSPTAFAWAQLLKYRLVLQPKSARAVGAPIESWAASPPGCWAEVLDIRLHYDYEYVGNCPHLVGSPQLDRSFLGFLLALEEFRCGAALGCHGVGKTATVQHLARALGRQLVTLHCSQQMGLGCLRQHLSGAVQAGAWLLLEAVDQLGPGILSGFSQLLSDLQMLCMGLQAEKGRKSKSKDGAGQEQPARALLELGLDEAEPYQPRVLGNILFGERLLRVRETYGCLATMQRLPELLRLAVRPLALLPPALDKVVEVTLLAAGFREAARLAKKLSYFFWLEGELGPGPAPSRLALFKEVTEAAIGIVYPPVARPEAEPGEQLTAQHLSFEGLAEEPALIQALCLSPFLSALEDPWLSRVWELLRGVFPASCSLVPEAHAPLRLLSAVTAQLQEDKLHADPELTSTIVQLCQVLQGSPGVLLVGPSGSGKTTAWKTLAKVLSRLAVSESLELAPGAGRPGTRKDVAYLPISTVCICPNSLSTSEFLGRLEGGIWREGVFSRLLQRMASSAPAAGLGVPGTQQWLVLDGSASAEWLDPISSLLSAEPALSLPSGQRLHPPEGVKFLFELPDVSSISPSISTQCPLLHCGGSCVWRALLASSLAAVFHTHSMSQESVAMLRGLAEDVFPPTLTFLQQHCSSVLQPHADLRSPLAWGIPETTAFTRLLKALLDQELSHDKAKAQPLRREDQAVTENSCAGVPSSWGLDEGVLPHHHLLVRSIFVFAYIWGFSGHLHPRHWALFDSFARRVLYSSRYTIELPSSDSVFDLYPQPEDGKLEVFDGKYLSGRVKEVPVSFTILPQYERLLYVLDLLLGSRQPVLLAGEPGCGKSSFAELLIQPNHSYHRVAISPALGAGHVRQLLESHILSSTRDKALFTSLPGSRSPAARGGRSCYLLLLDDLHAAELDARQGSHPVVETLRQALSHQEVYGAESLELRHVPSAEFNCFGLVAAPALGVHPLSPRFTRLCSILSLPSVSRESLISIHRPLVLAWLEKFPLLARHSDLATALVGATVDVYETVKARFPPSPACYPYHFSYHHIEKVLRGLFLLRPGPGIHLTSPLEDPSTPRAAKRGQPGISLCLTLSTRVIVRLWLHESLRTFCDPLLSERERQESGQLLLDVAASSFCTKRSVLRVVPTSDREPQQRERVRSITEPTGQDAAVELGAEQDSHGEPSSQSSSDGDWPDAFDPIDQAPALALDQPDAAPPGDSALGALEPEGEEATEMTKTASIQPSPALSPRFQEKHLATGHRASTRRTTPLKSKRRPSTRKDNTKPLLPSHLLLLPGEDLHSILFSRELAPASSSRESLYHERCWDAIQQQLSTFLPRGFVPCREVTQHLVRLLRVLCFPEGHGALLSLHLSTGRRSLVALAAHATASQLFELTGQAGEWEVRELIRKASWQAGILDTRAVVLVHQGVGLGTMQQLVDLMREGTYPGLYTAEDTADIVKELLQENQNIKRTMRPKMVLQRFYQFVRNNLHVLLLLDGRKGRTQGRGPLGYPTAMVTALLTLACSTDVYQPWSQEALVQVATQHLEDALSQQPLHSPVPASLQALENSLASIASAMALIHRSASCYATYLAPSTPLITPKTFLDFLDVFLMLSAQLQREGRTQVDRMKLALTKMRAVSEKQQEHSRDIKYLQEKLRMAKEVRA</sequence>
<evidence type="ECO:0000256" key="3">
    <source>
        <dbReference type="SAM" id="MobiDB-lite"/>
    </source>
</evidence>
<evidence type="ECO:0000256" key="1">
    <source>
        <dbReference type="ARBA" id="ARBA00008887"/>
    </source>
</evidence>
<dbReference type="GO" id="GO:0008569">
    <property type="term" value="F:minus-end-directed microtubule motor activity"/>
    <property type="evidence" value="ECO:0007669"/>
    <property type="project" value="TreeGrafter"/>
</dbReference>
<dbReference type="EMBL" id="JAHGAV010004489">
    <property type="protein sequence ID" value="KAG6920692.1"/>
    <property type="molecule type" value="Genomic_DNA"/>
</dbReference>
<dbReference type="Gene3D" id="1.20.920.30">
    <property type="match status" value="1"/>
</dbReference>
<dbReference type="GO" id="GO:0051959">
    <property type="term" value="F:dynein light intermediate chain binding"/>
    <property type="evidence" value="ECO:0007669"/>
    <property type="project" value="InterPro"/>
</dbReference>
<feature type="domain" description="AAA+ ATPase" evidence="4">
    <location>
        <begin position="731"/>
        <end position="946"/>
    </location>
</feature>
<reference evidence="5 6" key="1">
    <citation type="journal article" date="2020" name="G3 (Bethesda)">
        <title>Draft Genome of the Common Snapping Turtle, Chelydra serpentina, a Model for Phenotypic Plasticity in Reptiles.</title>
        <authorList>
            <person name="Das D."/>
            <person name="Singh S.K."/>
            <person name="Bierstedt J."/>
            <person name="Erickson A."/>
            <person name="Galli G.L.J."/>
            <person name="Crossley D.A. 2nd"/>
            <person name="Rhen T."/>
        </authorList>
    </citation>
    <scope>NUCLEOTIDE SEQUENCE [LARGE SCALE GENOMIC DNA]</scope>
    <source>
        <strain evidence="5">KW</strain>
    </source>
</reference>
<dbReference type="GO" id="GO:0005524">
    <property type="term" value="F:ATP binding"/>
    <property type="evidence" value="ECO:0007669"/>
    <property type="project" value="InterPro"/>
</dbReference>
<keyword evidence="6" id="KW-1185">Reference proteome</keyword>
<comment type="caution">
    <text evidence="5">The sequence shown here is derived from an EMBL/GenBank/DDBJ whole genome shotgun (WGS) entry which is preliminary data.</text>
</comment>